<dbReference type="Proteomes" id="UP000541583">
    <property type="component" value="Unassembled WGS sequence"/>
</dbReference>
<keyword evidence="1" id="KW-1133">Transmembrane helix</keyword>
<dbReference type="EMBL" id="JACHCA010000019">
    <property type="protein sequence ID" value="MBB6131047.1"/>
    <property type="molecule type" value="Genomic_DNA"/>
</dbReference>
<name>A0A1N7E7Q3_9SPHI</name>
<dbReference type="EMBL" id="JACHCB010000013">
    <property type="protein sequence ID" value="MBB6111641.1"/>
    <property type="molecule type" value="Genomic_DNA"/>
</dbReference>
<accession>A0A1N7E7Q3</accession>
<dbReference type="RefSeq" id="WP_076376230.1">
    <property type="nucleotide sequence ID" value="NZ_FTMG01000013.1"/>
</dbReference>
<organism evidence="3 5">
    <name type="scientific">Mucilaginibacter lappiensis</name>
    <dbReference type="NCBI Taxonomy" id="354630"/>
    <lineage>
        <taxon>Bacteria</taxon>
        <taxon>Pseudomonadati</taxon>
        <taxon>Bacteroidota</taxon>
        <taxon>Sphingobacteriia</taxon>
        <taxon>Sphingobacteriales</taxon>
        <taxon>Sphingobacteriaceae</taxon>
        <taxon>Mucilaginibacter</taxon>
    </lineage>
</organism>
<protein>
    <recommendedName>
        <fullName evidence="6">HlyD family secretion protein</fullName>
    </recommendedName>
</protein>
<keyword evidence="1" id="KW-0812">Transmembrane</keyword>
<dbReference type="OrthoDB" id="7057889at2"/>
<keyword evidence="4" id="KW-1185">Reference proteome</keyword>
<evidence type="ECO:0000313" key="3">
    <source>
        <dbReference type="EMBL" id="MBB6131047.1"/>
    </source>
</evidence>
<evidence type="ECO:0000313" key="4">
    <source>
        <dbReference type="Proteomes" id="UP000541583"/>
    </source>
</evidence>
<gene>
    <name evidence="3" type="ORF">HDF22_005198</name>
    <name evidence="2" type="ORF">HDF23_004412</name>
</gene>
<dbReference type="Proteomes" id="UP000548326">
    <property type="component" value="Unassembled WGS sequence"/>
</dbReference>
<sequence length="241" mass="26955">MPDRLDFVEHSYEVEEIIGNVPPWLIRWGIMMFLFVFGIVILCSTIISFPSLLPSTVVIDTKNQPFKVSWLKDGAELYKTDIKDGQTVKPTDTLLIETNSSGKITSVITSPVLGKAIVLKGTEDNPRKNTIIVNPALGNYEVRLYIKPERVGEVLPNQKVMINLAEYSAATFGSLEGRITEIIRIPVHDKYIAKVKLTDGLRTIKNKTIPLASTLTGDGYIELSKKNIFLRIFGSLFDRNS</sequence>
<proteinExistence type="predicted"/>
<evidence type="ECO:0000256" key="1">
    <source>
        <dbReference type="SAM" id="Phobius"/>
    </source>
</evidence>
<evidence type="ECO:0000313" key="2">
    <source>
        <dbReference type="EMBL" id="MBB6111641.1"/>
    </source>
</evidence>
<evidence type="ECO:0008006" key="6">
    <source>
        <dbReference type="Google" id="ProtNLM"/>
    </source>
</evidence>
<reference evidence="4 5" key="1">
    <citation type="submission" date="2020-08" db="EMBL/GenBank/DDBJ databases">
        <title>Genomic Encyclopedia of Type Strains, Phase IV (KMG-V): Genome sequencing to study the core and pangenomes of soil and plant-associated prokaryotes.</title>
        <authorList>
            <person name="Whitman W."/>
        </authorList>
    </citation>
    <scope>NUCLEOTIDE SEQUENCE [LARGE SCALE GENOMIC DNA]</scope>
    <source>
        <strain evidence="2 4">ANJLi2</strain>
        <strain evidence="3 5">MP601</strain>
    </source>
</reference>
<comment type="caution">
    <text evidence="3">The sequence shown here is derived from an EMBL/GenBank/DDBJ whole genome shotgun (WGS) entry which is preliminary data.</text>
</comment>
<dbReference type="STRING" id="354630.SAMN05421821_11380"/>
<feature type="transmembrane region" description="Helical" evidence="1">
    <location>
        <begin position="30"/>
        <end position="53"/>
    </location>
</feature>
<keyword evidence="1" id="KW-0472">Membrane</keyword>
<evidence type="ECO:0000313" key="5">
    <source>
        <dbReference type="Proteomes" id="UP000548326"/>
    </source>
</evidence>
<dbReference type="AlphaFoldDB" id="A0A1N7E7Q3"/>